<protein>
    <submittedName>
        <fullName evidence="1">Phage-related protein</fullName>
    </submittedName>
</protein>
<name>A0A450V3H0_9GAMM</name>
<accession>A0A450V3H0</accession>
<organism evidence="1">
    <name type="scientific">Candidatus Kentrum sp. LFY</name>
    <dbReference type="NCBI Taxonomy" id="2126342"/>
    <lineage>
        <taxon>Bacteria</taxon>
        <taxon>Pseudomonadati</taxon>
        <taxon>Pseudomonadota</taxon>
        <taxon>Gammaproteobacteria</taxon>
        <taxon>Candidatus Kentrum</taxon>
    </lineage>
</organism>
<reference evidence="1" key="1">
    <citation type="submission" date="2019-02" db="EMBL/GenBank/DDBJ databases">
        <authorList>
            <person name="Gruber-Vodicka R. H."/>
            <person name="Seah K. B. B."/>
        </authorList>
    </citation>
    <scope>NUCLEOTIDE SEQUENCE</scope>
    <source>
        <strain evidence="1">BECK_M6</strain>
        <strain evidence="2">BECK_M7</strain>
    </source>
</reference>
<dbReference type="AlphaFoldDB" id="A0A450V3H0"/>
<evidence type="ECO:0000313" key="2">
    <source>
        <dbReference type="EMBL" id="VFJ99582.1"/>
    </source>
</evidence>
<proteinExistence type="predicted"/>
<sequence length="114" mass="13074">MPTEPILTVNFFCANSGREPVRDWLKGMDREDRKRIGEDIKLVQFRWPLGLPLVRKMETDLWEIRTNLGGGNIARVFFTVRNVRMVLLHGLKKITKNATPGTRTGAHAQESMAR</sequence>
<gene>
    <name evidence="1" type="ORF">BECKLFY1418A_GA0070994_109720</name>
    <name evidence="2" type="ORF">BECKLFY1418B_GA0070995_11505</name>
</gene>
<dbReference type="Pfam" id="PF05973">
    <property type="entry name" value="Gp49"/>
    <property type="match status" value="1"/>
</dbReference>
<dbReference type="InterPro" id="IPR009241">
    <property type="entry name" value="HigB-like"/>
</dbReference>
<evidence type="ECO:0000313" key="1">
    <source>
        <dbReference type="EMBL" id="VFJ99364.1"/>
    </source>
</evidence>
<dbReference type="EMBL" id="CAADFF010000150">
    <property type="protein sequence ID" value="VFJ99582.1"/>
    <property type="molecule type" value="Genomic_DNA"/>
</dbReference>
<dbReference type="EMBL" id="CAADFH010000097">
    <property type="protein sequence ID" value="VFJ99364.1"/>
    <property type="molecule type" value="Genomic_DNA"/>
</dbReference>